<sequence length="395" mass="41855">MRTFDRLVVVGASLAGLRAAQTLRDEGHTGDLTLIGAEPHLPYNRPPLSKSVLTGDDDVTLSGNDELDARWLIGRNAVGLDTSRQAVALDDGTQVPYDGLVITTGARPRRLDDSAMSLAGVHLLRTFDDAMNLRNALREGPRRVAVIGGGIIGGEVSSTIRALGIEVVLIDAAPAPMVGPLGETVAGWLAEHHARNGVELVSGARVESLEGRGQVSAVRLNDGRSIPADLVIVGLGVLPNTEWLDGSGLRLDDGLVTDSALFAGGRANIVAAGDVARWPHAVFDDEYVRIEHWANANDQGALAARNLLRGPQDAEPFTEVHSFGTRVHGTRIQWAGLPRIADEIVAIAGSVEEGKISIGFGRSGRLVGAVAVNWPKELFRLRRAIAARELLSAAD</sequence>
<dbReference type="InterPro" id="IPR036188">
    <property type="entry name" value="FAD/NAD-bd_sf"/>
</dbReference>
<evidence type="ECO:0000313" key="8">
    <source>
        <dbReference type="Proteomes" id="UP000305238"/>
    </source>
</evidence>
<evidence type="ECO:0000256" key="4">
    <source>
        <dbReference type="ARBA" id="ARBA00023002"/>
    </source>
</evidence>
<dbReference type="Pfam" id="PF07992">
    <property type="entry name" value="Pyr_redox_2"/>
    <property type="match status" value="1"/>
</dbReference>
<dbReference type="PRINTS" id="PR00469">
    <property type="entry name" value="PNDRDTASEII"/>
</dbReference>
<evidence type="ECO:0000256" key="2">
    <source>
        <dbReference type="ARBA" id="ARBA00022630"/>
    </source>
</evidence>
<keyword evidence="8" id="KW-1185">Reference proteome</keyword>
<dbReference type="SUPFAM" id="SSF51905">
    <property type="entry name" value="FAD/NAD(P)-binding domain"/>
    <property type="match status" value="1"/>
</dbReference>
<feature type="domain" description="Reductase C-terminal" evidence="6">
    <location>
        <begin position="328"/>
        <end position="394"/>
    </location>
</feature>
<comment type="caution">
    <text evidence="7">The sequence shown here is derived from an EMBL/GenBank/DDBJ whole genome shotgun (WGS) entry which is preliminary data.</text>
</comment>
<dbReference type="Pfam" id="PF14759">
    <property type="entry name" value="Reductase_C"/>
    <property type="match status" value="1"/>
</dbReference>
<protein>
    <submittedName>
        <fullName evidence="7">Oxidoreductase</fullName>
    </submittedName>
</protein>
<dbReference type="RefSeq" id="WP_138632779.1">
    <property type="nucleotide sequence ID" value="NZ_JASWDG010000034.1"/>
</dbReference>
<keyword evidence="2" id="KW-0285">Flavoprotein</keyword>
<dbReference type="Gene3D" id="3.50.50.60">
    <property type="entry name" value="FAD/NAD(P)-binding domain"/>
    <property type="match status" value="2"/>
</dbReference>
<organism evidence="7 8">
    <name type="scientific">Actinomadura geliboluensis</name>
    <dbReference type="NCBI Taxonomy" id="882440"/>
    <lineage>
        <taxon>Bacteria</taxon>
        <taxon>Bacillati</taxon>
        <taxon>Actinomycetota</taxon>
        <taxon>Actinomycetes</taxon>
        <taxon>Streptosporangiales</taxon>
        <taxon>Thermomonosporaceae</taxon>
        <taxon>Actinomadura</taxon>
    </lineage>
</organism>
<dbReference type="InterPro" id="IPR023753">
    <property type="entry name" value="FAD/NAD-binding_dom"/>
</dbReference>
<evidence type="ECO:0000259" key="6">
    <source>
        <dbReference type="Pfam" id="PF14759"/>
    </source>
</evidence>
<dbReference type="OrthoDB" id="1145at2"/>
<evidence type="ECO:0000313" key="7">
    <source>
        <dbReference type="EMBL" id="TMR42257.1"/>
    </source>
</evidence>
<keyword evidence="3" id="KW-0274">FAD</keyword>
<dbReference type="Gene3D" id="3.30.390.30">
    <property type="match status" value="1"/>
</dbReference>
<dbReference type="PRINTS" id="PR00368">
    <property type="entry name" value="FADPNR"/>
</dbReference>
<evidence type="ECO:0000256" key="1">
    <source>
        <dbReference type="ARBA" id="ARBA00001974"/>
    </source>
</evidence>
<gene>
    <name evidence="7" type="ORF">ETD96_01535</name>
</gene>
<dbReference type="PANTHER" id="PTHR43557">
    <property type="entry name" value="APOPTOSIS-INDUCING FACTOR 1"/>
    <property type="match status" value="1"/>
</dbReference>
<dbReference type="InterPro" id="IPR016156">
    <property type="entry name" value="FAD/NAD-linked_Rdtase_dimer_sf"/>
</dbReference>
<dbReference type="GO" id="GO:0016651">
    <property type="term" value="F:oxidoreductase activity, acting on NAD(P)H"/>
    <property type="evidence" value="ECO:0007669"/>
    <property type="project" value="TreeGrafter"/>
</dbReference>
<dbReference type="PANTHER" id="PTHR43557:SF2">
    <property type="entry name" value="RIESKE DOMAIN-CONTAINING PROTEIN-RELATED"/>
    <property type="match status" value="1"/>
</dbReference>
<comment type="cofactor">
    <cofactor evidence="1">
        <name>FAD</name>
        <dbReference type="ChEBI" id="CHEBI:57692"/>
    </cofactor>
</comment>
<dbReference type="InterPro" id="IPR028202">
    <property type="entry name" value="Reductase_C"/>
</dbReference>
<proteinExistence type="predicted"/>
<name>A0A5S4HAS7_9ACTN</name>
<dbReference type="Proteomes" id="UP000305238">
    <property type="component" value="Unassembled WGS sequence"/>
</dbReference>
<accession>A0A5S4HAS7</accession>
<feature type="domain" description="FAD/NAD(P)-binding" evidence="5">
    <location>
        <begin position="6"/>
        <end position="300"/>
    </location>
</feature>
<keyword evidence="4" id="KW-0560">Oxidoreductase</keyword>
<reference evidence="7 8" key="1">
    <citation type="submission" date="2019-05" db="EMBL/GenBank/DDBJ databases">
        <title>Draft genome sequence of Actinomadura geliboluensis A8036.</title>
        <authorList>
            <person name="Saricaoglu S."/>
            <person name="Isik K."/>
        </authorList>
    </citation>
    <scope>NUCLEOTIDE SEQUENCE [LARGE SCALE GENOMIC DNA]</scope>
    <source>
        <strain evidence="7 8">A8036</strain>
    </source>
</reference>
<dbReference type="InterPro" id="IPR050446">
    <property type="entry name" value="FAD-oxidoreductase/Apoptosis"/>
</dbReference>
<dbReference type="GO" id="GO:0005737">
    <property type="term" value="C:cytoplasm"/>
    <property type="evidence" value="ECO:0007669"/>
    <property type="project" value="TreeGrafter"/>
</dbReference>
<dbReference type="AlphaFoldDB" id="A0A5S4HAS7"/>
<dbReference type="EMBL" id="VCKZ01000004">
    <property type="protein sequence ID" value="TMR42257.1"/>
    <property type="molecule type" value="Genomic_DNA"/>
</dbReference>
<evidence type="ECO:0000256" key="3">
    <source>
        <dbReference type="ARBA" id="ARBA00022827"/>
    </source>
</evidence>
<evidence type="ECO:0000259" key="5">
    <source>
        <dbReference type="Pfam" id="PF07992"/>
    </source>
</evidence>
<dbReference type="SUPFAM" id="SSF55424">
    <property type="entry name" value="FAD/NAD-linked reductases, dimerisation (C-terminal) domain"/>
    <property type="match status" value="1"/>
</dbReference>